<sequence length="933" mass="107178">MSLFAVSENLRRVSSAPNDQSSGSANAPSHKKGQEQPARFALVEVEVKDINTEKTLCVLNRVPTTTTTRELKKLFEREFPTIYVERQSFHLDKKSKALPNKDCLSSHGLTNECVLYFKDLGPQSNWKTVFLCEFSCMILVYSIFFLLRYIRGDSYNSENDDDDQDETEGDEGENEEIFVKSADDFACLAAMIAHTFHYLRRILEVCFLHKFSGSTFAVRNIPKICIFNGIMTAWMAYIINHPQYHPPRNLQVLFASVIFLLAELGSLSIHYQLKSNFKNRTIQNPSWNPFTWLYSRVSCPNYTYELLTWISFIIMTNCGVVLILTKKKESKRNNKAMSDEIPLLPNQRETPEQRKISNNAHTRGKIVLVFIIIILFGALYLPYSNFTIIVPSYIQVFIPPTSPKMRADERYYPPPGVNFDPDEIDSSKSKEKISVFPKPAENLDPKNIENSAPKTPNPKETISLPEKPLKATKKPEENQPEQQKWTIVISYISEEMKLLNQEFLSLTNFQSCPVKFEFIFVKKEEGNDSLMIEEILPKVESETVVFKTEADILLLPELVAKKPDPKEGIVCIKDDYRIKQKKADQNPNDFVKFTFRGENLGPCRSTSRQGPFLLSKSRFLNNTITGTLLSPAITRSKPVDFISAERILPQSYKIMKPPPNFYKLEEKDYNVPPAILAHPRKTCEMNELPIFIKSAINNKKLRSFNRQIRNEYQKLIPDWKLKLYFVFGKKDAGMDLLYKELEEFDDLIIADFNDIYNNLPLKTFAAHNFLNSDYFDSCNVQWTIFHDDDSAVVYDKLINNVFKRESPDTAKFRCIFSNINPGPPIRTGKYGVNAHNFPMGYIFPAFCNGPAASFTKKASEDIFEIARTHRNGRNSFLSGFILEDVMFTGIFREIAHDKDIKMITGMAQHFASSKETNLNKQLQMVRHTVSSRG</sequence>
<dbReference type="InterPro" id="IPR049127">
    <property type="entry name" value="TECR-like_N"/>
</dbReference>
<feature type="transmembrane region" description="Helical" evidence="18">
    <location>
        <begin position="252"/>
        <end position="271"/>
    </location>
</feature>
<evidence type="ECO:0000256" key="13">
    <source>
        <dbReference type="ARBA" id="ARBA00023002"/>
    </source>
</evidence>
<feature type="domain" description="3-oxo-5-alpha-steroid 4-dehydrogenase C-terminal" evidence="19">
    <location>
        <begin position="224"/>
        <end position="317"/>
    </location>
</feature>
<keyword evidence="12 18" id="KW-1133">Transmembrane helix</keyword>
<feature type="compositionally biased region" description="Polar residues" evidence="17">
    <location>
        <begin position="15"/>
        <end position="27"/>
    </location>
</feature>
<evidence type="ECO:0000256" key="17">
    <source>
        <dbReference type="SAM" id="MobiDB-lite"/>
    </source>
</evidence>
<evidence type="ECO:0000259" key="20">
    <source>
        <dbReference type="Pfam" id="PF21696"/>
    </source>
</evidence>
<keyword evidence="6" id="KW-0444">Lipid biosynthesis</keyword>
<evidence type="ECO:0000256" key="12">
    <source>
        <dbReference type="ARBA" id="ARBA00022989"/>
    </source>
</evidence>
<evidence type="ECO:0000256" key="3">
    <source>
        <dbReference type="ARBA" id="ARBA00004323"/>
    </source>
</evidence>
<keyword evidence="8" id="KW-0808">Transferase</keyword>
<feature type="domain" description="TECR-like N-terminal" evidence="20">
    <location>
        <begin position="43"/>
        <end position="119"/>
    </location>
</feature>
<evidence type="ECO:0000313" key="22">
    <source>
        <dbReference type="Proteomes" id="UP001158576"/>
    </source>
</evidence>
<feature type="transmembrane region" description="Helical" evidence="18">
    <location>
        <begin position="364"/>
        <end position="383"/>
    </location>
</feature>
<feature type="compositionally biased region" description="Basic and acidic residues" evidence="17">
    <location>
        <begin position="467"/>
        <end position="477"/>
    </location>
</feature>
<dbReference type="InterPro" id="IPR001104">
    <property type="entry name" value="3-oxo-5_a-steroid_4-DH_C"/>
</dbReference>
<feature type="region of interest" description="Disordered" evidence="17">
    <location>
        <begin position="1"/>
        <end position="35"/>
    </location>
</feature>
<keyword evidence="15" id="KW-0443">Lipid metabolism</keyword>
<accession>A0ABN7T415</accession>
<evidence type="ECO:0000256" key="1">
    <source>
        <dbReference type="ARBA" id="ARBA00004141"/>
    </source>
</evidence>
<feature type="region of interest" description="Disordered" evidence="17">
    <location>
        <begin position="435"/>
        <end position="480"/>
    </location>
</feature>
<dbReference type="PANTHER" id="PTHR10556">
    <property type="entry name" value="3-OXO-5-ALPHA-STEROID 4-DEHYDROGENASE"/>
    <property type="match status" value="1"/>
</dbReference>
<keyword evidence="22" id="KW-1185">Reference proteome</keyword>
<evidence type="ECO:0000256" key="2">
    <source>
        <dbReference type="ARBA" id="ARBA00004240"/>
    </source>
</evidence>
<dbReference type="Pfam" id="PF01762">
    <property type="entry name" value="Galactosyl_T"/>
    <property type="match status" value="1"/>
</dbReference>
<dbReference type="Proteomes" id="UP001158576">
    <property type="component" value="Chromosome 2"/>
</dbReference>
<dbReference type="InterPro" id="IPR002659">
    <property type="entry name" value="Glyco_trans_31"/>
</dbReference>
<keyword evidence="16 18" id="KW-0472">Membrane</keyword>
<gene>
    <name evidence="21" type="ORF">OKIOD_LOCUS13234</name>
</gene>
<evidence type="ECO:0000256" key="10">
    <source>
        <dbReference type="ARBA" id="ARBA00022824"/>
    </source>
</evidence>
<organism evidence="21 22">
    <name type="scientific">Oikopleura dioica</name>
    <name type="common">Tunicate</name>
    <dbReference type="NCBI Taxonomy" id="34765"/>
    <lineage>
        <taxon>Eukaryota</taxon>
        <taxon>Metazoa</taxon>
        <taxon>Chordata</taxon>
        <taxon>Tunicata</taxon>
        <taxon>Appendicularia</taxon>
        <taxon>Copelata</taxon>
        <taxon>Oikopleuridae</taxon>
        <taxon>Oikopleura</taxon>
    </lineage>
</organism>
<evidence type="ECO:0000256" key="11">
    <source>
        <dbReference type="ARBA" id="ARBA00022968"/>
    </source>
</evidence>
<comment type="subcellular location">
    <subcellularLocation>
        <location evidence="2">Endoplasmic reticulum</location>
    </subcellularLocation>
    <subcellularLocation>
        <location evidence="3">Golgi apparatus membrane</location>
        <topology evidence="3">Single-pass type II membrane protein</topology>
    </subcellularLocation>
    <subcellularLocation>
        <location evidence="1">Membrane</location>
        <topology evidence="1">Multi-pass membrane protein</topology>
    </subcellularLocation>
</comment>
<evidence type="ECO:0000259" key="19">
    <source>
        <dbReference type="Pfam" id="PF02544"/>
    </source>
</evidence>
<evidence type="ECO:0000256" key="5">
    <source>
        <dbReference type="ARBA" id="ARBA00008661"/>
    </source>
</evidence>
<dbReference type="PANTHER" id="PTHR10556:SF28">
    <property type="entry name" value="VERY-LONG-CHAIN ENOYL-COA REDUCTASE"/>
    <property type="match status" value="1"/>
</dbReference>
<dbReference type="Gene3D" id="3.10.20.90">
    <property type="entry name" value="Phosphatidylinositol 3-kinase Catalytic Subunit, Chain A, domain 1"/>
    <property type="match status" value="1"/>
</dbReference>
<evidence type="ECO:0000256" key="14">
    <source>
        <dbReference type="ARBA" id="ARBA00023034"/>
    </source>
</evidence>
<keyword evidence="11" id="KW-0735">Signal-anchor</keyword>
<keyword evidence="7" id="KW-0328">Glycosyltransferase</keyword>
<dbReference type="InterPro" id="IPR039357">
    <property type="entry name" value="SRD5A/TECR"/>
</dbReference>
<comment type="similarity">
    <text evidence="5">Belongs to the glycosyltransferase 31 family.</text>
</comment>
<proteinExistence type="inferred from homology"/>
<evidence type="ECO:0000256" key="6">
    <source>
        <dbReference type="ARBA" id="ARBA00022516"/>
    </source>
</evidence>
<dbReference type="CDD" id="cd01801">
    <property type="entry name" value="Ubl_TECR_like"/>
    <property type="match status" value="1"/>
</dbReference>
<protein>
    <submittedName>
        <fullName evidence="21">Oidioi.mRNA.OKI2018_I69.chr2.g4469.t1.cds</fullName>
    </submittedName>
</protein>
<feature type="transmembrane region" description="Helical" evidence="18">
    <location>
        <begin position="221"/>
        <end position="240"/>
    </location>
</feature>
<dbReference type="Pfam" id="PF21696">
    <property type="entry name" value="TECR_N"/>
    <property type="match status" value="1"/>
</dbReference>
<feature type="transmembrane region" description="Helical" evidence="18">
    <location>
        <begin position="306"/>
        <end position="325"/>
    </location>
</feature>
<keyword evidence="9 18" id="KW-0812">Transmembrane</keyword>
<feature type="compositionally biased region" description="Polar residues" evidence="17">
    <location>
        <begin position="448"/>
        <end position="460"/>
    </location>
</feature>
<dbReference type="PROSITE" id="PS50244">
    <property type="entry name" value="S5A_REDUCTASE"/>
    <property type="match status" value="1"/>
</dbReference>
<feature type="transmembrane region" description="Helical" evidence="18">
    <location>
        <begin position="128"/>
        <end position="150"/>
    </location>
</feature>
<dbReference type="EMBL" id="OU015567">
    <property type="protein sequence ID" value="CAG5110016.1"/>
    <property type="molecule type" value="Genomic_DNA"/>
</dbReference>
<reference evidence="21 22" key="1">
    <citation type="submission" date="2021-04" db="EMBL/GenBank/DDBJ databases">
        <authorList>
            <person name="Bliznina A."/>
        </authorList>
    </citation>
    <scope>NUCLEOTIDE SEQUENCE [LARGE SCALE GENOMIC DNA]</scope>
</reference>
<evidence type="ECO:0000256" key="18">
    <source>
        <dbReference type="SAM" id="Phobius"/>
    </source>
</evidence>
<evidence type="ECO:0000256" key="4">
    <source>
        <dbReference type="ARBA" id="ARBA00007742"/>
    </source>
</evidence>
<evidence type="ECO:0000313" key="21">
    <source>
        <dbReference type="EMBL" id="CAG5110016.1"/>
    </source>
</evidence>
<keyword evidence="10" id="KW-0256">Endoplasmic reticulum</keyword>
<evidence type="ECO:0000256" key="15">
    <source>
        <dbReference type="ARBA" id="ARBA00023098"/>
    </source>
</evidence>
<evidence type="ECO:0000256" key="7">
    <source>
        <dbReference type="ARBA" id="ARBA00022676"/>
    </source>
</evidence>
<dbReference type="Pfam" id="PF02544">
    <property type="entry name" value="Steroid_dh"/>
    <property type="match status" value="1"/>
</dbReference>
<evidence type="ECO:0000256" key="16">
    <source>
        <dbReference type="ARBA" id="ARBA00023136"/>
    </source>
</evidence>
<name>A0ABN7T415_OIKDI</name>
<keyword evidence="14" id="KW-0333">Golgi apparatus</keyword>
<comment type="similarity">
    <text evidence="4">Belongs to the steroid 5-alpha reductase family.</text>
</comment>
<evidence type="ECO:0000256" key="9">
    <source>
        <dbReference type="ARBA" id="ARBA00022692"/>
    </source>
</evidence>
<keyword evidence="13" id="KW-0560">Oxidoreductase</keyword>
<evidence type="ECO:0000256" key="8">
    <source>
        <dbReference type="ARBA" id="ARBA00022679"/>
    </source>
</evidence>